<keyword evidence="2" id="KW-0812">Transmembrane</keyword>
<gene>
    <name evidence="3" type="primary">FGENESH: predicted gene_12.269</name>
    <name evidence="4" type="ORF">AAT19DRAFT_10369</name>
    <name evidence="3" type="ORF">BN2166_0061090</name>
</gene>
<evidence type="ECO:0000313" key="3">
    <source>
        <dbReference type="EMBL" id="CTR10248.1"/>
    </source>
</evidence>
<proteinExistence type="predicted"/>
<feature type="transmembrane region" description="Helical" evidence="2">
    <location>
        <begin position="154"/>
        <end position="172"/>
    </location>
</feature>
<feature type="transmembrane region" description="Helical" evidence="2">
    <location>
        <begin position="60"/>
        <end position="79"/>
    </location>
</feature>
<keyword evidence="5" id="KW-1185">Reference proteome</keyword>
<protein>
    <submittedName>
        <fullName evidence="3 4">Vitellogenin</fullName>
    </submittedName>
</protein>
<evidence type="ECO:0000256" key="2">
    <source>
        <dbReference type="SAM" id="Phobius"/>
    </source>
</evidence>
<dbReference type="Proteomes" id="UP000199069">
    <property type="component" value="Unassembled WGS sequence"/>
</dbReference>
<dbReference type="EMBL" id="CWKI01000012">
    <property type="protein sequence ID" value="CTR10248.1"/>
    <property type="molecule type" value="Genomic_DNA"/>
</dbReference>
<accession>A0A0K3CMP4</accession>
<evidence type="ECO:0000313" key="4">
    <source>
        <dbReference type="EMBL" id="PRQ71511.1"/>
    </source>
</evidence>
<dbReference type="AlphaFoldDB" id="A0A0K3CMP4"/>
<evidence type="ECO:0000256" key="1">
    <source>
        <dbReference type="SAM" id="MobiDB-lite"/>
    </source>
</evidence>
<dbReference type="EMBL" id="LCTV02000012">
    <property type="protein sequence ID" value="PRQ71511.1"/>
    <property type="molecule type" value="Genomic_DNA"/>
</dbReference>
<reference evidence="3 5" key="1">
    <citation type="submission" date="2015-07" db="EMBL/GenBank/DDBJ databases">
        <authorList>
            <person name="Cajimat M.N.B."/>
            <person name="Milazzo M.L."/>
            <person name="Fulhorst C.F."/>
        </authorList>
    </citation>
    <scope>NUCLEOTIDE SEQUENCE [LARGE SCALE GENOMIC DNA]</scope>
    <source>
        <strain evidence="3">Single colony</strain>
    </source>
</reference>
<evidence type="ECO:0000313" key="5">
    <source>
        <dbReference type="Proteomes" id="UP000199069"/>
    </source>
</evidence>
<name>A0A0K3CMP4_RHOTO</name>
<evidence type="ECO:0000313" key="6">
    <source>
        <dbReference type="Proteomes" id="UP000239560"/>
    </source>
</evidence>
<feature type="transmembrane region" description="Helical" evidence="2">
    <location>
        <begin position="370"/>
        <end position="387"/>
    </location>
</feature>
<keyword evidence="2" id="KW-1133">Transmembrane helix</keyword>
<feature type="transmembrane region" description="Helical" evidence="2">
    <location>
        <begin position="263"/>
        <end position="280"/>
    </location>
</feature>
<feature type="region of interest" description="Disordered" evidence="1">
    <location>
        <begin position="237"/>
        <end position="258"/>
    </location>
</feature>
<dbReference type="OMA" id="WPRITAT"/>
<organism evidence="3 5">
    <name type="scientific">Rhodotorula toruloides</name>
    <name type="common">Yeast</name>
    <name type="synonym">Rhodosporidium toruloides</name>
    <dbReference type="NCBI Taxonomy" id="5286"/>
    <lineage>
        <taxon>Eukaryota</taxon>
        <taxon>Fungi</taxon>
        <taxon>Dikarya</taxon>
        <taxon>Basidiomycota</taxon>
        <taxon>Pucciniomycotina</taxon>
        <taxon>Microbotryomycetes</taxon>
        <taxon>Sporidiobolales</taxon>
        <taxon>Sporidiobolaceae</taxon>
        <taxon>Rhodotorula</taxon>
    </lineage>
</organism>
<feature type="transmembrane region" description="Helical" evidence="2">
    <location>
        <begin position="301"/>
        <end position="323"/>
    </location>
</feature>
<reference evidence="4 6" key="2">
    <citation type="journal article" date="2018" name="Elife">
        <title>Functional genomics of lipid metabolism in the oleaginous yeast Rhodosporidium toruloides.</title>
        <authorList>
            <person name="Coradetti S.T."/>
            <person name="Pinel D."/>
            <person name="Geiselman G."/>
            <person name="Ito M."/>
            <person name="Mondo S."/>
            <person name="Reilly M.C."/>
            <person name="Cheng Y.F."/>
            <person name="Bauer S."/>
            <person name="Grigoriev I."/>
            <person name="Gladden J.M."/>
            <person name="Simmons B.A."/>
            <person name="Brem R."/>
            <person name="Arkin A.P."/>
            <person name="Skerker J.M."/>
        </authorList>
    </citation>
    <scope>NUCLEOTIDE SEQUENCE [LARGE SCALE GENOMIC DNA]</scope>
    <source>
        <strain evidence="4 6">NBRC 0880</strain>
    </source>
</reference>
<feature type="transmembrane region" description="Helical" evidence="2">
    <location>
        <begin position="121"/>
        <end position="142"/>
    </location>
</feature>
<dbReference type="Proteomes" id="UP000239560">
    <property type="component" value="Unassembled WGS sequence"/>
</dbReference>
<sequence>MRRMGWLGLRTVPVRAVLRQSSSRAVAEYLAVSTGAAVVTSVVDSVSEYRFPHPLVSTQLHLLLSLAILIIVCLAARILERIGGGRRALTGTAAHPHSSSPTRTLASLASLLPPPPIASTLWAHLTPYTLTAALCSTLAALLDIRAHRTLDPSFWSFARLLPILITAFISLVSPSRLLPSSLTSAGKAMPGILVAATLLGGEGVSAEGGRGAWPCAIGWALAVTGWVAAVQTGMEQAEEGEADTRRAADDSSEGTSSTAPPTIFLHLLLSVLLLAFPTALSGEVASIRRYRHYGFFAEIGFWAQEVVTSLCGLANLAAFWHLISTCDTLTTFLVASIKDYLLPRIFHSLLDNPLDALSLGEATLSTRQQLFIFALVAALVFMSRMGAEEEKGSRGRRRE</sequence>
<dbReference type="OrthoDB" id="2528308at2759"/>
<keyword evidence="2" id="KW-0472">Membrane</keyword>